<dbReference type="RefSeq" id="YP_762445.1">
    <property type="nucleotide sequence ID" value="NC_008361.1"/>
</dbReference>
<dbReference type="PANTHER" id="PTHR12203:SF119">
    <property type="entry name" value="GLYCOSYL TRANSFERASE CAP10 DOMAIN-CONTAINING PROTEIN"/>
    <property type="match status" value="1"/>
</dbReference>
<reference evidence="2 3" key="1">
    <citation type="journal article" date="2006" name="J. Virol.">
        <title>Genomic sequence of Spodoptera frugiperda Ascovirus 1a, an enveloped, double-stranded DNA insect virus that manipulates apoptosis for viral reproduction.</title>
        <authorList>
            <person name="Bideshi D.K."/>
            <person name="Demattei M.V."/>
            <person name="Rouleux-Bonnin F."/>
            <person name="Stasiak K."/>
            <person name="Tan Y."/>
            <person name="Bigot S."/>
            <person name="Bigot Y."/>
            <person name="Federici B.A."/>
        </authorList>
    </citation>
    <scope>NUCLEOTIDE SEQUENCE [LARGE SCALE GENOMIC DNA]</scope>
    <source>
        <strain evidence="3">SvAV-1a</strain>
    </source>
</reference>
<keyword evidence="3" id="KW-1185">Reference proteome</keyword>
<keyword evidence="2" id="KW-0808">Transferase</keyword>
<dbReference type="PANTHER" id="PTHR12203">
    <property type="entry name" value="KDEL LYS-ASP-GLU-LEU CONTAINING - RELATED"/>
    <property type="match status" value="1"/>
</dbReference>
<accession>Q0E511</accession>
<dbReference type="GO" id="GO:0016301">
    <property type="term" value="F:kinase activity"/>
    <property type="evidence" value="ECO:0007669"/>
    <property type="project" value="UniProtKB-KW"/>
</dbReference>
<dbReference type="OrthoDB" id="5715at10239"/>
<dbReference type="InterPro" id="IPR006598">
    <property type="entry name" value="CAP10"/>
</dbReference>
<dbReference type="KEGG" id="vg:4306217"/>
<dbReference type="InterPro" id="IPR051091">
    <property type="entry name" value="O-Glucosyltr/Glycosyltrsf_90"/>
</dbReference>
<dbReference type="Proteomes" id="UP000008030">
    <property type="component" value="Segment"/>
</dbReference>
<proteinExistence type="predicted"/>
<protein>
    <submittedName>
        <fullName evidence="2">104.6 Tyrosine protein kinase/Liposaccharide-modifying enzyme</fullName>
    </submittedName>
</protein>
<dbReference type="GeneID" id="4306217"/>
<evidence type="ECO:0000259" key="1">
    <source>
        <dbReference type="SMART" id="SM00672"/>
    </source>
</evidence>
<evidence type="ECO:0000313" key="2">
    <source>
        <dbReference type="EMBL" id="CAL44690.1"/>
    </source>
</evidence>
<name>Q0E511_SFAVA</name>
<gene>
    <name evidence="2" type="primary">ORF090</name>
</gene>
<evidence type="ECO:0000313" key="3">
    <source>
        <dbReference type="Proteomes" id="UP000008030"/>
    </source>
</evidence>
<feature type="domain" description="Glycosyl transferase CAP10" evidence="1">
    <location>
        <begin position="229"/>
        <end position="499"/>
    </location>
</feature>
<organismHost>
    <name type="scientific">Spodoptera frugiperda</name>
    <name type="common">Fall armyworm</name>
    <dbReference type="NCBI Taxonomy" id="7108"/>
</organismHost>
<dbReference type="Pfam" id="PF05686">
    <property type="entry name" value="Glyco_transf_90"/>
    <property type="match status" value="1"/>
</dbReference>
<sequence>MTSVTTALERFVDTHSTPTSCNGVSVKSKVLRTKIFVVRSFDEFRHAYDLWYGDSDNDDLMASCAWYAKQYKKLAYVCVRNNVLDGVFFVDNENYCNWWKVPMLQSMDGRTFDYSREPNEYENCVWKNMTLMRELSNSINGTHYQSSQGILAPEHWYANGHIIRVDDTDRNVSEQLGDSYFLTHTKRPSGLVAGASTSTTSSGKCYAPTSNGVCEWLVEMLQELCVTRRVADVDFIVNYRDHPVCSSDGSMAYANDFEIRSTVENNARIVRPLGVCSGVGFDDTPVPNQDDWERLRNSSVGCQQIRTIPWHLKKSVAVFRGSSTGRGVTGDPESPLVNRRMQLARMSVLHPDRIDAGITKWNLRPRVHGGVVHFPDVTREPPLKQHLSYDEQSTYKYIVHVDGHVAAFRLGAELFTDSLILKVDSPWRVWFSHMLKPMVHYVPVAADLSDLLEKIEWCRANDDLCEKIASQARSFAVWNLCRRSLMNHLAAVVNNCTLIHNQTTSVDRGVIASDLLKRNECMYMASTSMLVGNANSGRLTAPRKMFRYPMRYSSATCEAYTLCALHKFMYSKSPVTDVSSVIRHENITPKMTLIACEDGLRFAVKRQASNDEALRGSHVAITYLNMLNRELPTFPYTKAVMFRRSLDDYDIEVYTEYLKGVKSLKSLMANARVHRDLILDVCTQIYVSLRVADERYGFRHNRLYDLDNVMVRRLDEPTSFTVHTRVFGALAFNTRTVVTMVNFDAATAYQANVGSKNISSDWNAFVGAVVSESTELSRGTIEGAVKSDIVSLVERAGGVENNHFDALPVHVLFGMDAVKSIESYASTVHANGVPWSDCGTFDSSNVECLRCASELFMALSAVIKMAHEYRAPERVTITLMSIYNQYRREVKSLQAVDFDTLTEDRMTYSQLAHCWGTPLFCAKGSS</sequence>
<organism evidence="2 3">
    <name type="scientific">Spodoptera frugiperda ascovirus 1a</name>
    <name type="common">SfAV-1a</name>
    <dbReference type="NCBI Taxonomy" id="113370"/>
    <lineage>
        <taxon>Viruses</taxon>
        <taxon>Varidnaviria</taxon>
        <taxon>Bamfordvirae</taxon>
        <taxon>Nucleocytoviricota</taxon>
        <taxon>Megaviricetes</taxon>
        <taxon>Pimascovirales</taxon>
        <taxon>Pimascovirales incertae sedis</taxon>
        <taxon>Ascoviridae</taxon>
        <taxon>Ascovirus</taxon>
        <taxon>Ascovirus sfav1a</taxon>
    </lineage>
</organism>
<dbReference type="EMBL" id="AM398843">
    <property type="protein sequence ID" value="CAL44690.1"/>
    <property type="molecule type" value="Genomic_DNA"/>
</dbReference>
<dbReference type="SMR" id="Q0E511"/>
<keyword evidence="2" id="KW-0418">Kinase</keyword>
<dbReference type="SMART" id="SM00672">
    <property type="entry name" value="CAP10"/>
    <property type="match status" value="1"/>
</dbReference>